<proteinExistence type="inferred from homology"/>
<comment type="caution">
    <text evidence="5">The sequence shown here is derived from an EMBL/GenBank/DDBJ whole genome shotgun (WGS) entry which is preliminary data.</text>
</comment>
<dbReference type="PROSITE" id="PS50106">
    <property type="entry name" value="PDZ"/>
    <property type="match status" value="1"/>
</dbReference>
<feature type="domain" description="PDZ" evidence="3">
    <location>
        <begin position="108"/>
        <end position="192"/>
    </location>
</feature>
<sequence>MRLSPNTVSRFAVAFLIGIVVFYALFMIPVPYYVYQPGSAENVGPMVSVKQEDPPERGQFLLTTVSAYEANVISMLLSPFRPNMEIRKKNEVLQKGESMHDYSQRQEIVMLTSQSDAIQAAYKKAKVPYRIQSDGVAVMRTIPGMPAASLLAAGDLIVDVDGKPVKKLTDMSEYLQTRKEGDSVKLTYKRGDSTYPVELPLAVLSNDGGKKRVGIGVETGELRSIKAEQDEKQVTVHTSDIGGPSAGLMFSLEIMDRLSADDLTKGYKIAGTGTIEPEKGKVGVIGGIRHKVVAADRAGADIFFAPKDYQYPNGGPLIPNSSDAADQAKKIGSKMKVVPVETIDDALDYLAKLPVKESAPS</sequence>
<evidence type="ECO:0000313" key="5">
    <source>
        <dbReference type="EMBL" id="RAV20032.1"/>
    </source>
</evidence>
<feature type="active site" evidence="1">
    <location>
        <position position="245"/>
    </location>
</feature>
<dbReference type="AlphaFoldDB" id="A0A329MK60"/>
<dbReference type="InterPro" id="IPR020568">
    <property type="entry name" value="Ribosomal_Su5_D2-typ_SF"/>
</dbReference>
<dbReference type="InterPro" id="IPR001478">
    <property type="entry name" value="PDZ"/>
</dbReference>
<accession>A0A329MK60</accession>
<feature type="domain" description="Lon proteolytic" evidence="4">
    <location>
        <begin position="239"/>
        <end position="353"/>
    </location>
</feature>
<keyword evidence="2" id="KW-0812">Transmembrane</keyword>
<dbReference type="Gene3D" id="3.30.230.10">
    <property type="match status" value="1"/>
</dbReference>
<dbReference type="SUPFAM" id="SSF50156">
    <property type="entry name" value="PDZ domain-like"/>
    <property type="match status" value="1"/>
</dbReference>
<gene>
    <name evidence="5" type="ORF">DQG23_18880</name>
</gene>
<evidence type="ECO:0000313" key="6">
    <source>
        <dbReference type="Proteomes" id="UP000250369"/>
    </source>
</evidence>
<dbReference type="GO" id="GO:0004252">
    <property type="term" value="F:serine-type endopeptidase activity"/>
    <property type="evidence" value="ECO:0007669"/>
    <property type="project" value="UniProtKB-UniRule"/>
</dbReference>
<feature type="transmembrane region" description="Helical" evidence="2">
    <location>
        <begin position="12"/>
        <end position="35"/>
    </location>
</feature>
<keyword evidence="1" id="KW-0378">Hydrolase</keyword>
<dbReference type="InterPro" id="IPR027065">
    <property type="entry name" value="Lon_Prtase"/>
</dbReference>
<dbReference type="EC" id="3.4.21.53" evidence="1"/>
<dbReference type="Proteomes" id="UP000250369">
    <property type="component" value="Unassembled WGS sequence"/>
</dbReference>
<dbReference type="GO" id="GO:0030163">
    <property type="term" value="P:protein catabolic process"/>
    <property type="evidence" value="ECO:0007669"/>
    <property type="project" value="InterPro"/>
</dbReference>
<comment type="catalytic activity">
    <reaction evidence="1">
        <text>Hydrolysis of proteins in presence of ATP.</text>
        <dbReference type="EC" id="3.4.21.53"/>
    </reaction>
</comment>
<protein>
    <recommendedName>
        <fullName evidence="1">endopeptidase La</fullName>
        <ecNumber evidence="1">3.4.21.53</ecNumber>
    </recommendedName>
</protein>
<keyword evidence="1" id="KW-0720">Serine protease</keyword>
<dbReference type="Pfam" id="PF05362">
    <property type="entry name" value="Lon_C"/>
    <property type="match status" value="1"/>
</dbReference>
<dbReference type="SMART" id="SM00228">
    <property type="entry name" value="PDZ"/>
    <property type="match status" value="1"/>
</dbReference>
<evidence type="ECO:0000259" key="4">
    <source>
        <dbReference type="PROSITE" id="PS51786"/>
    </source>
</evidence>
<organism evidence="5 6">
    <name type="scientific">Paenibacillus contaminans</name>
    <dbReference type="NCBI Taxonomy" id="450362"/>
    <lineage>
        <taxon>Bacteria</taxon>
        <taxon>Bacillati</taxon>
        <taxon>Bacillota</taxon>
        <taxon>Bacilli</taxon>
        <taxon>Bacillales</taxon>
        <taxon>Paenibacillaceae</taxon>
        <taxon>Paenibacillus</taxon>
    </lineage>
</organism>
<dbReference type="OrthoDB" id="2356897at2"/>
<keyword evidence="2" id="KW-0472">Membrane</keyword>
<evidence type="ECO:0000256" key="2">
    <source>
        <dbReference type="SAM" id="Phobius"/>
    </source>
</evidence>
<dbReference type="Gene3D" id="2.30.42.10">
    <property type="match status" value="1"/>
</dbReference>
<keyword evidence="1" id="KW-0645">Protease</keyword>
<name>A0A329MK60_9BACL</name>
<dbReference type="GO" id="GO:0005524">
    <property type="term" value="F:ATP binding"/>
    <property type="evidence" value="ECO:0007669"/>
    <property type="project" value="InterPro"/>
</dbReference>
<dbReference type="Pfam" id="PF13180">
    <property type="entry name" value="PDZ_2"/>
    <property type="match status" value="1"/>
</dbReference>
<dbReference type="InterPro" id="IPR036034">
    <property type="entry name" value="PDZ_sf"/>
</dbReference>
<dbReference type="InterPro" id="IPR014721">
    <property type="entry name" value="Ribsml_uS5_D2-typ_fold_subgr"/>
</dbReference>
<dbReference type="SUPFAM" id="SSF54211">
    <property type="entry name" value="Ribosomal protein S5 domain 2-like"/>
    <property type="match status" value="1"/>
</dbReference>
<evidence type="ECO:0000259" key="3">
    <source>
        <dbReference type="PROSITE" id="PS50106"/>
    </source>
</evidence>
<dbReference type="GO" id="GO:0006508">
    <property type="term" value="P:proteolysis"/>
    <property type="evidence" value="ECO:0007669"/>
    <property type="project" value="UniProtKB-KW"/>
</dbReference>
<dbReference type="InterPro" id="IPR008269">
    <property type="entry name" value="Lon_proteolytic"/>
</dbReference>
<feature type="active site" evidence="1">
    <location>
        <position position="291"/>
    </location>
</feature>
<dbReference type="GO" id="GO:0004176">
    <property type="term" value="F:ATP-dependent peptidase activity"/>
    <property type="evidence" value="ECO:0007669"/>
    <property type="project" value="UniProtKB-UniRule"/>
</dbReference>
<evidence type="ECO:0000256" key="1">
    <source>
        <dbReference type="PROSITE-ProRule" id="PRU01122"/>
    </source>
</evidence>
<reference evidence="5 6" key="1">
    <citation type="journal article" date="2009" name="Int. J. Syst. Evol. Microbiol.">
        <title>Paenibacillus contaminans sp. nov., isolated from a contaminated laboratory plate.</title>
        <authorList>
            <person name="Chou J.H."/>
            <person name="Lee J.H."/>
            <person name="Lin M.C."/>
            <person name="Chang P.S."/>
            <person name="Arun A.B."/>
            <person name="Young C.C."/>
            <person name="Chen W.M."/>
        </authorList>
    </citation>
    <scope>NUCLEOTIDE SEQUENCE [LARGE SCALE GENOMIC DNA]</scope>
    <source>
        <strain evidence="5 6">CKOBP-6</strain>
    </source>
</reference>
<dbReference type="PROSITE" id="PS51786">
    <property type="entry name" value="LON_PROTEOLYTIC"/>
    <property type="match status" value="1"/>
</dbReference>
<dbReference type="PANTHER" id="PTHR10046">
    <property type="entry name" value="ATP DEPENDENT LON PROTEASE FAMILY MEMBER"/>
    <property type="match status" value="1"/>
</dbReference>
<keyword evidence="2" id="KW-1133">Transmembrane helix</keyword>
<dbReference type="EMBL" id="QMFB01000010">
    <property type="protein sequence ID" value="RAV20032.1"/>
    <property type="molecule type" value="Genomic_DNA"/>
</dbReference>
<dbReference type="NCBIfam" id="NF041438">
    <property type="entry name" value="SepM_fam_S16"/>
    <property type="match status" value="1"/>
</dbReference>
<keyword evidence="6" id="KW-1185">Reference proteome</keyword>
<comment type="similarity">
    <text evidence="1">Belongs to the peptidase S16 family.</text>
</comment>